<evidence type="ECO:0000256" key="1">
    <source>
        <dbReference type="SAM" id="MobiDB-lite"/>
    </source>
</evidence>
<dbReference type="AlphaFoldDB" id="A0A9K3LZJ9"/>
<reference evidence="2" key="2">
    <citation type="submission" date="2021-04" db="EMBL/GenBank/DDBJ databases">
        <authorList>
            <person name="Podell S."/>
        </authorList>
    </citation>
    <scope>NUCLEOTIDE SEQUENCE</scope>
    <source>
        <strain evidence="2">Hildebrandi</strain>
    </source>
</reference>
<sequence>MNIDTSSDETLTSSLMEQHLRRQGGSSSTSDSRSNLGGGSDTSQTSSSEQKSQQLKRRRQDDSPFVSMIQDGNLPVLILEKIANYCSSMDVLYLSNTCQILQQKIQNEWQGWACEYCQRPIFSVVVALTSTTGSSSTQMDTTEENNEDEEEDETTLPPKVGGCYYCKGQRTCPECTERCVGCGITACEEGHCAFDGQMCVNIVCADDFQQLEIAGPYTMLLQHLQDSISRQKQPEQPSSPPDPEPSPKISEQDGVIPQPVGEDTSATATPDTTMHPRHRCRGCLNKCRTCEDAYCAACSEITLCKFCGESECGYCQDRCFEEYYDD</sequence>
<protein>
    <recommendedName>
        <fullName evidence="4">F-box protein</fullName>
    </recommendedName>
</protein>
<feature type="compositionally biased region" description="Pro residues" evidence="1">
    <location>
        <begin position="237"/>
        <end position="246"/>
    </location>
</feature>
<evidence type="ECO:0008006" key="4">
    <source>
        <dbReference type="Google" id="ProtNLM"/>
    </source>
</evidence>
<evidence type="ECO:0000313" key="3">
    <source>
        <dbReference type="Proteomes" id="UP000693970"/>
    </source>
</evidence>
<dbReference type="EMBL" id="JAGRRH010000005">
    <property type="protein sequence ID" value="KAG7369496.1"/>
    <property type="molecule type" value="Genomic_DNA"/>
</dbReference>
<feature type="region of interest" description="Disordered" evidence="1">
    <location>
        <begin position="1"/>
        <end position="67"/>
    </location>
</feature>
<gene>
    <name evidence="2" type="ORF">IV203_027242</name>
</gene>
<feature type="compositionally biased region" description="Acidic residues" evidence="1">
    <location>
        <begin position="141"/>
        <end position="154"/>
    </location>
</feature>
<proteinExistence type="predicted"/>
<accession>A0A9K3LZJ9</accession>
<comment type="caution">
    <text evidence="2">The sequence shown here is derived from an EMBL/GenBank/DDBJ whole genome shotgun (WGS) entry which is preliminary data.</text>
</comment>
<feature type="compositionally biased region" description="Low complexity" evidence="1">
    <location>
        <begin position="1"/>
        <end position="15"/>
    </location>
</feature>
<feature type="region of interest" description="Disordered" evidence="1">
    <location>
        <begin position="133"/>
        <end position="155"/>
    </location>
</feature>
<name>A0A9K3LZJ9_9STRA</name>
<reference evidence="2" key="1">
    <citation type="journal article" date="2021" name="Sci. Rep.">
        <title>Diploid genomic architecture of Nitzschia inconspicua, an elite biomass production diatom.</title>
        <authorList>
            <person name="Oliver A."/>
            <person name="Podell S."/>
            <person name="Pinowska A."/>
            <person name="Traller J.C."/>
            <person name="Smith S.R."/>
            <person name="McClure R."/>
            <person name="Beliaev A."/>
            <person name="Bohutskyi P."/>
            <person name="Hill E.A."/>
            <person name="Rabines A."/>
            <person name="Zheng H."/>
            <person name="Allen L.Z."/>
            <person name="Kuo A."/>
            <person name="Grigoriev I.V."/>
            <person name="Allen A.E."/>
            <person name="Hazlebeck D."/>
            <person name="Allen E.E."/>
        </authorList>
    </citation>
    <scope>NUCLEOTIDE SEQUENCE</scope>
    <source>
        <strain evidence="2">Hildebrandi</strain>
    </source>
</reference>
<organism evidence="2 3">
    <name type="scientific">Nitzschia inconspicua</name>
    <dbReference type="NCBI Taxonomy" id="303405"/>
    <lineage>
        <taxon>Eukaryota</taxon>
        <taxon>Sar</taxon>
        <taxon>Stramenopiles</taxon>
        <taxon>Ochrophyta</taxon>
        <taxon>Bacillariophyta</taxon>
        <taxon>Bacillariophyceae</taxon>
        <taxon>Bacillariophycidae</taxon>
        <taxon>Bacillariales</taxon>
        <taxon>Bacillariaceae</taxon>
        <taxon>Nitzschia</taxon>
    </lineage>
</organism>
<feature type="region of interest" description="Disordered" evidence="1">
    <location>
        <begin position="227"/>
        <end position="276"/>
    </location>
</feature>
<feature type="compositionally biased region" description="Low complexity" evidence="1">
    <location>
        <begin position="24"/>
        <end position="53"/>
    </location>
</feature>
<keyword evidence="3" id="KW-1185">Reference proteome</keyword>
<evidence type="ECO:0000313" key="2">
    <source>
        <dbReference type="EMBL" id="KAG7369496.1"/>
    </source>
</evidence>
<dbReference type="Proteomes" id="UP000693970">
    <property type="component" value="Unassembled WGS sequence"/>
</dbReference>